<organism evidence="11 12">
    <name type="scientific">Algisphaera agarilytica</name>
    <dbReference type="NCBI Taxonomy" id="1385975"/>
    <lineage>
        <taxon>Bacteria</taxon>
        <taxon>Pseudomonadati</taxon>
        <taxon>Planctomycetota</taxon>
        <taxon>Phycisphaerae</taxon>
        <taxon>Phycisphaerales</taxon>
        <taxon>Phycisphaeraceae</taxon>
        <taxon>Algisphaera</taxon>
    </lineage>
</organism>
<keyword evidence="7" id="KW-0460">Magnesium</keyword>
<evidence type="ECO:0000256" key="7">
    <source>
        <dbReference type="ARBA" id="ARBA00022842"/>
    </source>
</evidence>
<dbReference type="GO" id="GO:0000166">
    <property type="term" value="F:nucleotide binding"/>
    <property type="evidence" value="ECO:0007669"/>
    <property type="project" value="UniProtKB-KW"/>
</dbReference>
<feature type="domain" description="tRNA nucleotidyltransferase/poly(A) polymerase RNA and SrmB- binding" evidence="10">
    <location>
        <begin position="201"/>
        <end position="252"/>
    </location>
</feature>
<dbReference type="SUPFAM" id="SSF81891">
    <property type="entry name" value="Poly A polymerase C-terminal region-like"/>
    <property type="match status" value="1"/>
</dbReference>
<name>A0A7X0H450_9BACT</name>
<dbReference type="Gene3D" id="1.10.3090.10">
    <property type="entry name" value="cca-adding enzyme, domain 2"/>
    <property type="match status" value="1"/>
</dbReference>
<dbReference type="Proteomes" id="UP000541810">
    <property type="component" value="Unassembled WGS sequence"/>
</dbReference>
<reference evidence="11 12" key="1">
    <citation type="submission" date="2020-08" db="EMBL/GenBank/DDBJ databases">
        <title>Genomic Encyclopedia of Type Strains, Phase IV (KMG-IV): sequencing the most valuable type-strain genomes for metagenomic binning, comparative biology and taxonomic classification.</title>
        <authorList>
            <person name="Goeker M."/>
        </authorList>
    </citation>
    <scope>NUCLEOTIDE SEQUENCE [LARGE SCALE GENOMIC DNA]</scope>
    <source>
        <strain evidence="11 12">DSM 103725</strain>
    </source>
</reference>
<keyword evidence="3" id="KW-0819">tRNA processing</keyword>
<dbReference type="GO" id="GO:0016779">
    <property type="term" value="F:nucleotidyltransferase activity"/>
    <property type="evidence" value="ECO:0007669"/>
    <property type="project" value="UniProtKB-KW"/>
</dbReference>
<dbReference type="PANTHER" id="PTHR46173">
    <property type="entry name" value="CCA TRNA NUCLEOTIDYLTRANSFERASE 1, MITOCHONDRIAL"/>
    <property type="match status" value="1"/>
</dbReference>
<comment type="caution">
    <text evidence="11">The sequence shown here is derived from an EMBL/GenBank/DDBJ whole genome shotgun (WGS) entry which is preliminary data.</text>
</comment>
<evidence type="ECO:0000256" key="6">
    <source>
        <dbReference type="ARBA" id="ARBA00022741"/>
    </source>
</evidence>
<dbReference type="InterPro" id="IPR043519">
    <property type="entry name" value="NT_sf"/>
</dbReference>
<dbReference type="SUPFAM" id="SSF81301">
    <property type="entry name" value="Nucleotidyltransferase"/>
    <property type="match status" value="1"/>
</dbReference>
<evidence type="ECO:0000259" key="10">
    <source>
        <dbReference type="Pfam" id="PF12627"/>
    </source>
</evidence>
<keyword evidence="6" id="KW-0547">Nucleotide-binding</keyword>
<evidence type="ECO:0000256" key="3">
    <source>
        <dbReference type="ARBA" id="ARBA00022694"/>
    </source>
</evidence>
<dbReference type="PANTHER" id="PTHR46173:SF1">
    <property type="entry name" value="CCA TRNA NUCLEOTIDYLTRANSFERASE 1, MITOCHONDRIAL"/>
    <property type="match status" value="1"/>
</dbReference>
<dbReference type="PROSITE" id="PS51257">
    <property type="entry name" value="PROKAR_LIPOPROTEIN"/>
    <property type="match status" value="1"/>
</dbReference>
<dbReference type="GO" id="GO:0000049">
    <property type="term" value="F:tRNA binding"/>
    <property type="evidence" value="ECO:0007669"/>
    <property type="project" value="TreeGrafter"/>
</dbReference>
<keyword evidence="5" id="KW-0479">Metal-binding</keyword>
<comment type="similarity">
    <text evidence="8">Belongs to the tRNA nucleotidyltransferase/poly(A) polymerase family.</text>
</comment>
<comment type="cofactor">
    <cofactor evidence="1">
        <name>Mg(2+)</name>
        <dbReference type="ChEBI" id="CHEBI:18420"/>
    </cofactor>
</comment>
<dbReference type="Gene3D" id="3.30.460.10">
    <property type="entry name" value="Beta Polymerase, domain 2"/>
    <property type="match status" value="1"/>
</dbReference>
<keyword evidence="8" id="KW-0694">RNA-binding</keyword>
<evidence type="ECO:0000259" key="9">
    <source>
        <dbReference type="Pfam" id="PF01743"/>
    </source>
</evidence>
<dbReference type="InterPro" id="IPR002646">
    <property type="entry name" value="PolA_pol_head_dom"/>
</dbReference>
<protein>
    <submittedName>
        <fullName evidence="11">tRNA nucleotidyltransferase/poly(A) polymerase</fullName>
    </submittedName>
</protein>
<feature type="domain" description="Poly A polymerase head" evidence="9">
    <location>
        <begin position="20"/>
        <end position="174"/>
    </location>
</feature>
<accession>A0A7X0H450</accession>
<evidence type="ECO:0000313" key="12">
    <source>
        <dbReference type="Proteomes" id="UP000541810"/>
    </source>
</evidence>
<dbReference type="Pfam" id="PF12627">
    <property type="entry name" value="PolyA_pol_RNAbd"/>
    <property type="match status" value="1"/>
</dbReference>
<dbReference type="RefSeq" id="WP_184676151.1">
    <property type="nucleotide sequence ID" value="NZ_JACHGY010000001.1"/>
</dbReference>
<sequence length="432" mass="47738">MSRDAATTIIQTLREHGHVAYLAGGCVRDRLLGVAPKDHDVATDAPPDVVQKLFRRSQPVGEAFGVILVYAPGINPNADAEPQRGEASGTDRPQRRFVPIEVATFRTEGVYSDGRRPDEVNFTTAEHDAQRRDFTINGLFEDPLHPDTPNPDADGHGVIDYVGGRADLESKTLRAIGDPDRRFGEDYLRMLRAVRFTTRLGFTLDPSTAQAIRNLSKFLSQISRERIGGELQLMLTTPHFAASADLLQQLRLDGPTLNEDHLDAEMSVLTRLSPDAGYAAKLTAWMIDRHGLAAATPARVRRWRKALCLSNDDTDTLNRILRQLHAAEDWATMSVAKRKRLLSMTDWDQTLLVWRAMKRADAIDADTPALIEDGIGLAPAPLVDGADLIAMQLKPGPLFKTLLDQVYDAQLEGRVTDRQAALAWVRQSASEG</sequence>
<dbReference type="Pfam" id="PF01743">
    <property type="entry name" value="PolyA_pol"/>
    <property type="match status" value="1"/>
</dbReference>
<evidence type="ECO:0000256" key="2">
    <source>
        <dbReference type="ARBA" id="ARBA00022679"/>
    </source>
</evidence>
<evidence type="ECO:0000256" key="8">
    <source>
        <dbReference type="RuleBase" id="RU003953"/>
    </source>
</evidence>
<keyword evidence="12" id="KW-1185">Reference proteome</keyword>
<gene>
    <name evidence="11" type="ORF">HNQ40_000549</name>
</gene>
<dbReference type="GO" id="GO:0046872">
    <property type="term" value="F:metal ion binding"/>
    <property type="evidence" value="ECO:0007669"/>
    <property type="project" value="UniProtKB-KW"/>
</dbReference>
<dbReference type="InterPro" id="IPR032828">
    <property type="entry name" value="PolyA_RNA-bd"/>
</dbReference>
<evidence type="ECO:0000256" key="1">
    <source>
        <dbReference type="ARBA" id="ARBA00001946"/>
    </source>
</evidence>
<evidence type="ECO:0000313" key="11">
    <source>
        <dbReference type="EMBL" id="MBB6428743.1"/>
    </source>
</evidence>
<keyword evidence="2 8" id="KW-0808">Transferase</keyword>
<dbReference type="EMBL" id="JACHGY010000001">
    <property type="protein sequence ID" value="MBB6428743.1"/>
    <property type="molecule type" value="Genomic_DNA"/>
</dbReference>
<proteinExistence type="inferred from homology"/>
<keyword evidence="4" id="KW-0548">Nucleotidyltransferase</keyword>
<evidence type="ECO:0000256" key="5">
    <source>
        <dbReference type="ARBA" id="ARBA00022723"/>
    </source>
</evidence>
<dbReference type="GO" id="GO:0008033">
    <property type="term" value="P:tRNA processing"/>
    <property type="evidence" value="ECO:0007669"/>
    <property type="project" value="UniProtKB-KW"/>
</dbReference>
<dbReference type="CDD" id="cd05398">
    <property type="entry name" value="NT_ClassII-CCAase"/>
    <property type="match status" value="1"/>
</dbReference>
<dbReference type="AlphaFoldDB" id="A0A7X0H450"/>
<evidence type="ECO:0000256" key="4">
    <source>
        <dbReference type="ARBA" id="ARBA00022695"/>
    </source>
</evidence>
<dbReference type="InterPro" id="IPR050264">
    <property type="entry name" value="Bact_CCA-adding_enz_type3_sf"/>
</dbReference>